<keyword evidence="3 7" id="KW-0813">Transport</keyword>
<dbReference type="Proteomes" id="UP000266188">
    <property type="component" value="Unassembled WGS sequence"/>
</dbReference>
<comment type="caution">
    <text evidence="7">Lacks conserved residue(s) required for the propagation of feature annotation.</text>
</comment>
<evidence type="ECO:0000313" key="9">
    <source>
        <dbReference type="EMBL" id="RJE26723.1"/>
    </source>
</evidence>
<reference evidence="10" key="1">
    <citation type="submission" date="2017-02" db="EMBL/GenBank/DDBJ databases">
        <authorList>
            <person name="Tafer H."/>
            <person name="Lopandic K."/>
        </authorList>
    </citation>
    <scope>NUCLEOTIDE SEQUENCE [LARGE SCALE GENOMIC DNA]</scope>
    <source>
        <strain evidence="10">CBS 366.77</strain>
    </source>
</reference>
<comment type="function">
    <text evidence="7">May be involved in iron transport and iron homeostasis.</text>
</comment>
<keyword evidence="4 7" id="KW-0812">Transmembrane</keyword>
<keyword evidence="6 7" id="KW-0472">Membrane</keyword>
<feature type="transmembrane region" description="Helical" evidence="7">
    <location>
        <begin position="344"/>
        <end position="364"/>
    </location>
</feature>
<feature type="transmembrane region" description="Helical" evidence="7">
    <location>
        <begin position="371"/>
        <end position="390"/>
    </location>
</feature>
<dbReference type="OrthoDB" id="648861at2759"/>
<keyword evidence="5 7" id="KW-1133">Transmembrane helix</keyword>
<feature type="transmembrane region" description="Helical" evidence="7">
    <location>
        <begin position="127"/>
        <end position="150"/>
    </location>
</feature>
<dbReference type="PANTHER" id="PTHR11660">
    <property type="entry name" value="SOLUTE CARRIER FAMILY 40 MEMBER"/>
    <property type="match status" value="1"/>
</dbReference>
<sequence>MQSNALNEEPTDRPETTIPSLPPSISHRLYISHFLSTWNSRVFEFGAVLYLASIFPGTLLPISLYALTRGASAIGFSPLVGRCIDRGDRLSVVRGSIVSQRLAVAASCIILWVLAKGYAEQSLHRGLLLAVLAVLACVEKLGSIMNFIAVEKDWVVVIARDDEEILKGLNSRMRRIDLVCKLAGPLVIALIDGVSTKVAILVNFTMNGLSIFMEYFAIARVYKMDTGLQTPKQVSLGEAEDEETDHDALITNPAQDNNTIKRVLHQPWQGLRFYFKHRAFLPSFAGALLYFTVLSFSGQMITYLVSVGYTSFHIAAARTGSVAFEISATVISPVVMSKIGPIRAGIWFLSWQSLSLLSATAVFWGVKSGMFAATVLVIGTILSRIGLWGFDLSSQIIVQEEVEPTYRGTFSSIEASFQNAFELCSYAATIIFSRPEQFQWPVLMSCLAVVCAGTLYALFVRSRRGHLFHLPMCIEVKTSRGAGVVDSSRVRYERLA</sequence>
<evidence type="ECO:0000256" key="2">
    <source>
        <dbReference type="ARBA" id="ARBA00006279"/>
    </source>
</evidence>
<feature type="transmembrane region" description="Helical" evidence="7">
    <location>
        <begin position="200"/>
        <end position="222"/>
    </location>
</feature>
<keyword evidence="7" id="KW-0406">Ion transport</keyword>
<feature type="transmembrane region" description="Helical" evidence="7">
    <location>
        <begin position="279"/>
        <end position="301"/>
    </location>
</feature>
<dbReference type="GO" id="GO:0016020">
    <property type="term" value="C:membrane"/>
    <property type="evidence" value="ECO:0007669"/>
    <property type="project" value="UniProtKB-SubCell"/>
</dbReference>
<dbReference type="CDD" id="cd17480">
    <property type="entry name" value="MFS_SLC40A1_like"/>
    <property type="match status" value="1"/>
</dbReference>
<dbReference type="Pfam" id="PF06963">
    <property type="entry name" value="FPN1"/>
    <property type="match status" value="1"/>
</dbReference>
<comment type="similarity">
    <text evidence="2 7">Belongs to the ferroportin (FP) (TC 2.A.100) family. SLC40A subfamily.</text>
</comment>
<dbReference type="STRING" id="2070753.A0A3A2ZWL1"/>
<feature type="transmembrane region" description="Helical" evidence="7">
    <location>
        <begin position="92"/>
        <end position="115"/>
    </location>
</feature>
<dbReference type="SUPFAM" id="SSF103473">
    <property type="entry name" value="MFS general substrate transporter"/>
    <property type="match status" value="1"/>
</dbReference>
<evidence type="ECO:0000256" key="7">
    <source>
        <dbReference type="RuleBase" id="RU365065"/>
    </source>
</evidence>
<evidence type="ECO:0000256" key="8">
    <source>
        <dbReference type="SAM" id="MobiDB-lite"/>
    </source>
</evidence>
<evidence type="ECO:0000256" key="4">
    <source>
        <dbReference type="ARBA" id="ARBA00022692"/>
    </source>
</evidence>
<feature type="transmembrane region" description="Helical" evidence="7">
    <location>
        <begin position="47"/>
        <end position="67"/>
    </location>
</feature>
<proteinExistence type="inferred from homology"/>
<dbReference type="InterPro" id="IPR009716">
    <property type="entry name" value="Ferroportin-1"/>
</dbReference>
<organism evidence="9 10">
    <name type="scientific">Aspergillus sclerotialis</name>
    <dbReference type="NCBI Taxonomy" id="2070753"/>
    <lineage>
        <taxon>Eukaryota</taxon>
        <taxon>Fungi</taxon>
        <taxon>Dikarya</taxon>
        <taxon>Ascomycota</taxon>
        <taxon>Pezizomycotina</taxon>
        <taxon>Eurotiomycetes</taxon>
        <taxon>Eurotiomycetidae</taxon>
        <taxon>Eurotiales</taxon>
        <taxon>Aspergillaceae</taxon>
        <taxon>Aspergillus</taxon>
        <taxon>Aspergillus subgen. Polypaecilum</taxon>
    </lineage>
</organism>
<evidence type="ECO:0000256" key="3">
    <source>
        <dbReference type="ARBA" id="ARBA00022448"/>
    </source>
</evidence>
<dbReference type="EMBL" id="MVGC01000016">
    <property type="protein sequence ID" value="RJE26723.1"/>
    <property type="molecule type" value="Genomic_DNA"/>
</dbReference>
<gene>
    <name evidence="9" type="ORF">PHISCL_00954</name>
</gene>
<evidence type="ECO:0000256" key="6">
    <source>
        <dbReference type="ARBA" id="ARBA00023136"/>
    </source>
</evidence>
<protein>
    <recommendedName>
        <fullName evidence="7">Solute carrier family 40 member</fullName>
    </recommendedName>
</protein>
<dbReference type="InterPro" id="IPR036259">
    <property type="entry name" value="MFS_trans_sf"/>
</dbReference>
<dbReference type="Gene3D" id="1.20.1250.20">
    <property type="entry name" value="MFS general substrate transporter like domains"/>
    <property type="match status" value="1"/>
</dbReference>
<keyword evidence="10" id="KW-1185">Reference proteome</keyword>
<dbReference type="AlphaFoldDB" id="A0A3A2ZWL1"/>
<dbReference type="GO" id="GO:0005381">
    <property type="term" value="F:iron ion transmembrane transporter activity"/>
    <property type="evidence" value="ECO:0007669"/>
    <property type="project" value="UniProtKB-UniRule"/>
</dbReference>
<evidence type="ECO:0000256" key="1">
    <source>
        <dbReference type="ARBA" id="ARBA00004141"/>
    </source>
</evidence>
<feature type="region of interest" description="Disordered" evidence="8">
    <location>
        <begin position="1"/>
        <end position="20"/>
    </location>
</feature>
<feature type="transmembrane region" description="Helical" evidence="7">
    <location>
        <begin position="438"/>
        <end position="459"/>
    </location>
</feature>
<evidence type="ECO:0000256" key="5">
    <source>
        <dbReference type="ARBA" id="ARBA00022989"/>
    </source>
</evidence>
<name>A0A3A2ZWL1_9EURO</name>
<comment type="subcellular location">
    <subcellularLocation>
        <location evidence="1 7">Membrane</location>
        <topology evidence="1 7">Multi-pass membrane protein</topology>
    </subcellularLocation>
</comment>
<dbReference type="PANTHER" id="PTHR11660:SF57">
    <property type="entry name" value="SOLUTE CARRIER FAMILY 40 MEMBER"/>
    <property type="match status" value="1"/>
</dbReference>
<accession>A0A3A2ZWL1</accession>
<evidence type="ECO:0000313" key="10">
    <source>
        <dbReference type="Proteomes" id="UP000266188"/>
    </source>
</evidence>
<comment type="caution">
    <text evidence="9">The sequence shown here is derived from an EMBL/GenBank/DDBJ whole genome shotgun (WGS) entry which is preliminary data.</text>
</comment>